<name>A0A059FW05_9PROT</name>
<dbReference type="PANTHER" id="PTHR46732">
    <property type="entry name" value="ATP-DEPENDENT PROTEASE LA (LON) DOMAIN PROTEIN"/>
    <property type="match status" value="1"/>
</dbReference>
<dbReference type="RefSeq" id="WP_011648511.1">
    <property type="nucleotide sequence ID" value="NZ_ARYI01000006.1"/>
</dbReference>
<dbReference type="InterPro" id="IPR046336">
    <property type="entry name" value="Lon_prtase_N_sf"/>
</dbReference>
<dbReference type="PATRIC" id="fig|1280951.3.peg.1687"/>
<dbReference type="EMBL" id="ARYI01000006">
    <property type="protein sequence ID" value="KCZ94792.1"/>
    <property type="molecule type" value="Genomic_DNA"/>
</dbReference>
<reference evidence="2 3" key="1">
    <citation type="submission" date="2013-04" db="EMBL/GenBank/DDBJ databases">
        <title>Hyphomonas hirschiana VP5 Genome Sequencing.</title>
        <authorList>
            <person name="Lai Q."/>
            <person name="Shao Z."/>
        </authorList>
    </citation>
    <scope>NUCLEOTIDE SEQUENCE [LARGE SCALE GENOMIC DNA]</scope>
    <source>
        <strain evidence="2 3">VP5</strain>
    </source>
</reference>
<dbReference type="OrthoDB" id="9806457at2"/>
<evidence type="ECO:0000259" key="1">
    <source>
        <dbReference type="PROSITE" id="PS51787"/>
    </source>
</evidence>
<sequence>MAPYRKTADLPATLAVFPLPGALVFPRWQLPLNIFEPRYLNMIDDAMAGSRLIGMVQTAGGTRQTPGLADVGCAGRLTGFSETPDGRYLITLTGVCRFGISRELDVTTPYRQVTPDWDRFAQDLAPAPEGEGRERAALVAAFRDYAAANSLEADWSAMEEASLETLVHALASGCPFTPMEKQALLEAPDLLGRANALTALLEFGSAPGGEGPVQ</sequence>
<proteinExistence type="predicted"/>
<organism evidence="2 3">
    <name type="scientific">Hyphomonas hirschiana VP5</name>
    <dbReference type="NCBI Taxonomy" id="1280951"/>
    <lineage>
        <taxon>Bacteria</taxon>
        <taxon>Pseudomonadati</taxon>
        <taxon>Pseudomonadota</taxon>
        <taxon>Alphaproteobacteria</taxon>
        <taxon>Hyphomonadales</taxon>
        <taxon>Hyphomonadaceae</taxon>
        <taxon>Hyphomonas</taxon>
    </lineage>
</organism>
<evidence type="ECO:0000313" key="2">
    <source>
        <dbReference type="EMBL" id="KCZ94792.1"/>
    </source>
</evidence>
<dbReference type="Gene3D" id="2.30.130.40">
    <property type="entry name" value="LON domain-like"/>
    <property type="match status" value="1"/>
</dbReference>
<dbReference type="Pfam" id="PF02190">
    <property type="entry name" value="LON_substr_bdg"/>
    <property type="match status" value="1"/>
</dbReference>
<feature type="domain" description="Lon N-terminal" evidence="1">
    <location>
        <begin position="14"/>
        <end position="205"/>
    </location>
</feature>
<protein>
    <submittedName>
        <fullName evidence="2">ATP-dependent La family protease</fullName>
    </submittedName>
</protein>
<dbReference type="Proteomes" id="UP000025061">
    <property type="component" value="Unassembled WGS sequence"/>
</dbReference>
<dbReference type="SUPFAM" id="SSF88697">
    <property type="entry name" value="PUA domain-like"/>
    <property type="match status" value="1"/>
</dbReference>
<dbReference type="GO" id="GO:0006508">
    <property type="term" value="P:proteolysis"/>
    <property type="evidence" value="ECO:0007669"/>
    <property type="project" value="UniProtKB-KW"/>
</dbReference>
<keyword evidence="2" id="KW-0645">Protease</keyword>
<evidence type="ECO:0000313" key="3">
    <source>
        <dbReference type="Proteomes" id="UP000025061"/>
    </source>
</evidence>
<keyword evidence="2" id="KW-0378">Hydrolase</keyword>
<keyword evidence="3" id="KW-1185">Reference proteome</keyword>
<dbReference type="PANTHER" id="PTHR46732:SF8">
    <property type="entry name" value="ATP-DEPENDENT PROTEASE LA (LON) DOMAIN PROTEIN"/>
    <property type="match status" value="1"/>
</dbReference>
<gene>
    <name evidence="2" type="ORF">HHI_08358</name>
</gene>
<accession>A0A059FW05</accession>
<dbReference type="AlphaFoldDB" id="A0A059FW05"/>
<dbReference type="GO" id="GO:0008233">
    <property type="term" value="F:peptidase activity"/>
    <property type="evidence" value="ECO:0007669"/>
    <property type="project" value="UniProtKB-KW"/>
</dbReference>
<comment type="caution">
    <text evidence="2">The sequence shown here is derived from an EMBL/GenBank/DDBJ whole genome shotgun (WGS) entry which is preliminary data.</text>
</comment>
<dbReference type="PROSITE" id="PS51787">
    <property type="entry name" value="LON_N"/>
    <property type="match status" value="1"/>
</dbReference>
<dbReference type="InterPro" id="IPR015947">
    <property type="entry name" value="PUA-like_sf"/>
</dbReference>
<dbReference type="InterPro" id="IPR003111">
    <property type="entry name" value="Lon_prtase_N"/>
</dbReference>
<dbReference type="SMART" id="SM00464">
    <property type="entry name" value="LON"/>
    <property type="match status" value="1"/>
</dbReference>